<name>A0A7G9GFR7_9FIRM</name>
<dbReference type="EMBL" id="CP060635">
    <property type="protein sequence ID" value="QNM09649.1"/>
    <property type="molecule type" value="Genomic_DNA"/>
</dbReference>
<evidence type="ECO:0000256" key="1">
    <source>
        <dbReference type="SAM" id="Phobius"/>
    </source>
</evidence>
<keyword evidence="1" id="KW-0472">Membrane</keyword>
<dbReference type="Proteomes" id="UP000515860">
    <property type="component" value="Chromosome"/>
</dbReference>
<dbReference type="AlphaFoldDB" id="A0A7G9GFR7"/>
<reference evidence="2 3" key="1">
    <citation type="submission" date="2020-08" db="EMBL/GenBank/DDBJ databases">
        <authorList>
            <person name="Liu C."/>
            <person name="Sun Q."/>
        </authorList>
    </citation>
    <scope>NUCLEOTIDE SEQUENCE [LARGE SCALE GENOMIC DNA]</scope>
    <source>
        <strain evidence="2 3">NSJ-29</strain>
    </source>
</reference>
<organism evidence="2 3">
    <name type="scientific">Wansuia hejianensis</name>
    <dbReference type="NCBI Taxonomy" id="2763667"/>
    <lineage>
        <taxon>Bacteria</taxon>
        <taxon>Bacillati</taxon>
        <taxon>Bacillota</taxon>
        <taxon>Clostridia</taxon>
        <taxon>Lachnospirales</taxon>
        <taxon>Lachnospiraceae</taxon>
        <taxon>Wansuia</taxon>
    </lineage>
</organism>
<sequence length="127" mass="14100">MKITAKKRRKNSTSGSTMVEVLIAFLVVMVMIVMFSRVVLTSSKMLVTSQKMIEKNESFNAGYYKTANQAGRQKLEGLSLSLAVDVEKTAAGNKAKEISIGLQSTGLQLYEDDETGYQLYSFFSEIH</sequence>
<feature type="transmembrane region" description="Helical" evidence="1">
    <location>
        <begin position="21"/>
        <end position="40"/>
    </location>
</feature>
<evidence type="ECO:0000313" key="3">
    <source>
        <dbReference type="Proteomes" id="UP000515860"/>
    </source>
</evidence>
<proteinExistence type="predicted"/>
<protein>
    <submittedName>
        <fullName evidence="2">Uncharacterized protein</fullName>
    </submittedName>
</protein>
<keyword evidence="1" id="KW-1133">Transmembrane helix</keyword>
<keyword evidence="1" id="KW-0812">Transmembrane</keyword>
<dbReference type="RefSeq" id="WP_249329310.1">
    <property type="nucleotide sequence ID" value="NZ_CP060635.1"/>
</dbReference>
<gene>
    <name evidence="2" type="ORF">H9Q79_04980</name>
</gene>
<accession>A0A7G9GFR7</accession>
<evidence type="ECO:0000313" key="2">
    <source>
        <dbReference type="EMBL" id="QNM09649.1"/>
    </source>
</evidence>
<keyword evidence="3" id="KW-1185">Reference proteome</keyword>
<dbReference type="KEGG" id="whj:H9Q79_04980"/>